<dbReference type="Proteomes" id="UP001353858">
    <property type="component" value="Unassembled WGS sequence"/>
</dbReference>
<dbReference type="GO" id="GO:0005634">
    <property type="term" value="C:nucleus"/>
    <property type="evidence" value="ECO:0007669"/>
    <property type="project" value="UniProtKB-SubCell"/>
</dbReference>
<comment type="caution">
    <text evidence="14">The sequence shown here is derived from an EMBL/GenBank/DDBJ whole genome shotgun (WGS) entry which is preliminary data.</text>
</comment>
<evidence type="ECO:0000256" key="8">
    <source>
        <dbReference type="ARBA" id="ARBA00023172"/>
    </source>
</evidence>
<dbReference type="GO" id="GO:0004519">
    <property type="term" value="F:endonuclease activity"/>
    <property type="evidence" value="ECO:0007669"/>
    <property type="project" value="UniProtKB-KW"/>
</dbReference>
<evidence type="ECO:0000256" key="9">
    <source>
        <dbReference type="ARBA" id="ARBA00023204"/>
    </source>
</evidence>
<organism evidence="14 15">
    <name type="scientific">Aquatica leii</name>
    <dbReference type="NCBI Taxonomy" id="1421715"/>
    <lineage>
        <taxon>Eukaryota</taxon>
        <taxon>Metazoa</taxon>
        <taxon>Ecdysozoa</taxon>
        <taxon>Arthropoda</taxon>
        <taxon>Hexapoda</taxon>
        <taxon>Insecta</taxon>
        <taxon>Pterygota</taxon>
        <taxon>Neoptera</taxon>
        <taxon>Endopterygota</taxon>
        <taxon>Coleoptera</taxon>
        <taxon>Polyphaga</taxon>
        <taxon>Elateriformia</taxon>
        <taxon>Elateroidea</taxon>
        <taxon>Lampyridae</taxon>
        <taxon>Luciolinae</taxon>
        <taxon>Aquatica</taxon>
    </lineage>
</organism>
<evidence type="ECO:0000313" key="15">
    <source>
        <dbReference type="Proteomes" id="UP001353858"/>
    </source>
</evidence>
<evidence type="ECO:0000256" key="2">
    <source>
        <dbReference type="ARBA" id="ARBA00010304"/>
    </source>
</evidence>
<proteinExistence type="inferred from homology"/>
<dbReference type="GO" id="GO:0000723">
    <property type="term" value="P:telomere maintenance"/>
    <property type="evidence" value="ECO:0007669"/>
    <property type="project" value="TreeGrafter"/>
</dbReference>
<evidence type="ECO:0000256" key="11">
    <source>
        <dbReference type="ARBA" id="ARBA00039759"/>
    </source>
</evidence>
<sequence length="407" mass="47223">MSTFNGKIVEIPKISADNFEGDNVTSLVYFLSHCHSDHMRGLDNINFQNSLLQRPGVYLYASSISIKILKNIYKDKSRYPRIESKLKVIPVNHPTLIKIPDTNQSFTVTTIPAGHCPGSVMFLFEIDNKNILYTGDYRASANDLEKFKAFYSLGNLKRIDKMYLDTTFFNKSYLKFPPRRESLEQICSAIKEWIERDPKHLVNITPTAKYGSEFLFMEIAKEMQMPIHVNEDCYNVYKCIPEMDNAVTLNPAETRIHSNCGIKYKQICLTSTEFLREIVPSAMWWRGKNLESFVEEEHENKIRICYSSHASFEEIKDFLLLLKPAEVEPCVVPTSVKEKIDLTNLLEQIMLSYKVDCSNENVKLFDRVEVVELQDDDEEDNLPDDLLHSPKNDFKRRRKWLVDGTEL</sequence>
<dbReference type="GO" id="GO:0036297">
    <property type="term" value="P:interstrand cross-link repair"/>
    <property type="evidence" value="ECO:0007669"/>
    <property type="project" value="TreeGrafter"/>
</dbReference>
<evidence type="ECO:0000259" key="13">
    <source>
        <dbReference type="SMART" id="SM00849"/>
    </source>
</evidence>
<dbReference type="AlphaFoldDB" id="A0AAN7SFA1"/>
<keyword evidence="7" id="KW-0269">Exonuclease</keyword>
<evidence type="ECO:0000313" key="14">
    <source>
        <dbReference type="EMBL" id="KAK4876239.1"/>
    </source>
</evidence>
<dbReference type="GO" id="GO:0006310">
    <property type="term" value="P:DNA recombination"/>
    <property type="evidence" value="ECO:0007669"/>
    <property type="project" value="UniProtKB-KW"/>
</dbReference>
<dbReference type="EMBL" id="JARPUR010000005">
    <property type="protein sequence ID" value="KAK4876239.1"/>
    <property type="molecule type" value="Genomic_DNA"/>
</dbReference>
<protein>
    <recommendedName>
        <fullName evidence="11">Protein artemis</fullName>
    </recommendedName>
    <alternativeName>
        <fullName evidence="12">DNA cross-link repair 1C protein</fullName>
    </alternativeName>
</protein>
<dbReference type="InterPro" id="IPR001279">
    <property type="entry name" value="Metallo-B-lactamas"/>
</dbReference>
<keyword evidence="8" id="KW-0233">DNA recombination</keyword>
<keyword evidence="5" id="KW-0227">DNA damage</keyword>
<evidence type="ECO:0000256" key="6">
    <source>
        <dbReference type="ARBA" id="ARBA00022801"/>
    </source>
</evidence>
<keyword evidence="9" id="KW-0234">DNA repair</keyword>
<keyword evidence="15" id="KW-1185">Reference proteome</keyword>
<evidence type="ECO:0000256" key="4">
    <source>
        <dbReference type="ARBA" id="ARBA00022759"/>
    </source>
</evidence>
<dbReference type="PANTHER" id="PTHR23240">
    <property type="entry name" value="DNA CROSS-LINK REPAIR PROTEIN PSO2/SNM1-RELATED"/>
    <property type="match status" value="1"/>
</dbReference>
<keyword evidence="4" id="KW-0255">Endonuclease</keyword>
<dbReference type="SUPFAM" id="SSF56281">
    <property type="entry name" value="Metallo-hydrolase/oxidoreductase"/>
    <property type="match status" value="1"/>
</dbReference>
<comment type="subcellular location">
    <subcellularLocation>
        <location evidence="1">Nucleus</location>
    </subcellularLocation>
</comment>
<dbReference type="Gene3D" id="3.40.50.12650">
    <property type="match status" value="1"/>
</dbReference>
<gene>
    <name evidence="14" type="ORF">RN001_012661</name>
</gene>
<evidence type="ECO:0000256" key="12">
    <source>
        <dbReference type="ARBA" id="ARBA00042677"/>
    </source>
</evidence>
<evidence type="ECO:0000256" key="3">
    <source>
        <dbReference type="ARBA" id="ARBA00022722"/>
    </source>
</evidence>
<dbReference type="Pfam" id="PF23023">
    <property type="entry name" value="Anti-Pycsar_Apyc1"/>
    <property type="match status" value="1"/>
</dbReference>
<feature type="domain" description="Metallo-beta-lactamase" evidence="13">
    <location>
        <begin position="21"/>
        <end position="190"/>
    </location>
</feature>
<dbReference type="Pfam" id="PF07522">
    <property type="entry name" value="DRMBL"/>
    <property type="match status" value="1"/>
</dbReference>
<evidence type="ECO:0000256" key="7">
    <source>
        <dbReference type="ARBA" id="ARBA00022839"/>
    </source>
</evidence>
<dbReference type="InterPro" id="IPR036866">
    <property type="entry name" value="RibonucZ/Hydroxyglut_hydro"/>
</dbReference>
<evidence type="ECO:0000256" key="10">
    <source>
        <dbReference type="ARBA" id="ARBA00023242"/>
    </source>
</evidence>
<keyword evidence="6" id="KW-0378">Hydrolase</keyword>
<dbReference type="GO" id="GO:0031123">
    <property type="term" value="P:RNA 3'-end processing"/>
    <property type="evidence" value="ECO:0007669"/>
    <property type="project" value="UniProtKB-ARBA"/>
</dbReference>
<evidence type="ECO:0000256" key="5">
    <source>
        <dbReference type="ARBA" id="ARBA00022763"/>
    </source>
</evidence>
<dbReference type="GO" id="GO:0003684">
    <property type="term" value="F:damaged DNA binding"/>
    <property type="evidence" value="ECO:0007669"/>
    <property type="project" value="TreeGrafter"/>
</dbReference>
<comment type="similarity">
    <text evidence="2">Belongs to the DNA repair metallo-beta-lactamase (DRMBL) family.</text>
</comment>
<dbReference type="GO" id="GO:0035312">
    <property type="term" value="F:5'-3' DNA exonuclease activity"/>
    <property type="evidence" value="ECO:0007669"/>
    <property type="project" value="TreeGrafter"/>
</dbReference>
<reference evidence="15" key="1">
    <citation type="submission" date="2023-01" db="EMBL/GenBank/DDBJ databases">
        <title>Key to firefly adult light organ development and bioluminescence: homeobox transcription factors regulate luciferase expression and transportation to peroxisome.</title>
        <authorList>
            <person name="Fu X."/>
        </authorList>
    </citation>
    <scope>NUCLEOTIDE SEQUENCE [LARGE SCALE GENOMIC DNA]</scope>
</reference>
<name>A0AAN7SFA1_9COLE</name>
<evidence type="ECO:0000256" key="1">
    <source>
        <dbReference type="ARBA" id="ARBA00004123"/>
    </source>
</evidence>
<dbReference type="Gene3D" id="3.60.15.10">
    <property type="entry name" value="Ribonuclease Z/Hydroxyacylglutathione hydrolase-like"/>
    <property type="match status" value="1"/>
</dbReference>
<dbReference type="InterPro" id="IPR011084">
    <property type="entry name" value="DRMBL"/>
</dbReference>
<accession>A0AAN7SFA1</accession>
<dbReference type="SMART" id="SM00849">
    <property type="entry name" value="Lactamase_B"/>
    <property type="match status" value="1"/>
</dbReference>
<dbReference type="PANTHER" id="PTHR23240:SF8">
    <property type="entry name" value="PROTEIN ARTEMIS"/>
    <property type="match status" value="1"/>
</dbReference>
<keyword evidence="10" id="KW-0539">Nucleus</keyword>
<keyword evidence="3" id="KW-0540">Nuclease</keyword>
<dbReference type="GO" id="GO:0006303">
    <property type="term" value="P:double-strand break repair via nonhomologous end joining"/>
    <property type="evidence" value="ECO:0007669"/>
    <property type="project" value="TreeGrafter"/>
</dbReference>